<dbReference type="OrthoDB" id="417697at2759"/>
<name>A0A9D4THR6_CHLVU</name>
<sequence length="524" mass="56684">MDLFKRAEVPAQLAAKYEAEAGRYWDLFYLRNKDRFFKNRNYFAAEFPALLTAATVLEVGCGAGNSVFPLLELNPSVAVYACDFAPSAVALVQAHPAYAAAAAAGRVVHAFVADITADDLTANVPPATVDACTMIFVLSAITPQAMPRALRRVAATLRPGGQLLFRDYAVGDLAEERFAAEGKQQRLGPNFFVRGDGTQAYYFSKEYLRRLFEAEGFECEYLRTNERVAENRLREERMERRFLQAVFTYRGGGTAGGSSGASSRGGSQQSAEAAAAAADDDAEASTESQQPQQSHVDGRQEYELRLAGNGPVQLQLRVSHWPRPQRQAAAADRAAAEALAAAVLRCPSYFGGTDVLEICLWDAPLAALAALHACRRAVVASGSLAEEHRVRYNVQCNSHTVVIERLRLHQLGWRSCRAAEPQQQKQELEHDRQQQQLMQAYPAGFHAVLAVVPSGTTAAELQSLLDTVAALLSRSPRALALLCLPGAAEQQAAVAAAAAHPALDAANAPPELPVPEGLLCLRRL</sequence>
<dbReference type="AlphaFoldDB" id="A0A9D4THR6"/>
<dbReference type="SUPFAM" id="SSF53335">
    <property type="entry name" value="S-adenosyl-L-methionine-dependent methyltransferases"/>
    <property type="match status" value="1"/>
</dbReference>
<dbReference type="InterPro" id="IPR029063">
    <property type="entry name" value="SAM-dependent_MTases_sf"/>
</dbReference>
<dbReference type="Gene3D" id="3.40.50.150">
    <property type="entry name" value="Vaccinia Virus protein VP39"/>
    <property type="match status" value="1"/>
</dbReference>
<dbReference type="GO" id="GO:0008757">
    <property type="term" value="F:S-adenosylmethionine-dependent methyltransferase activity"/>
    <property type="evidence" value="ECO:0007669"/>
    <property type="project" value="UniProtKB-ARBA"/>
</dbReference>
<evidence type="ECO:0000313" key="6">
    <source>
        <dbReference type="Proteomes" id="UP001055712"/>
    </source>
</evidence>
<accession>A0A9D4THR6</accession>
<feature type="compositionally biased region" description="Low complexity" evidence="4">
    <location>
        <begin position="260"/>
        <end position="277"/>
    </location>
</feature>
<evidence type="ECO:0000256" key="1">
    <source>
        <dbReference type="ARBA" id="ARBA00009725"/>
    </source>
</evidence>
<dbReference type="CDD" id="cd02440">
    <property type="entry name" value="AdoMet_MTases"/>
    <property type="match status" value="1"/>
</dbReference>
<dbReference type="Pfam" id="PF13489">
    <property type="entry name" value="Methyltransf_23"/>
    <property type="match status" value="1"/>
</dbReference>
<dbReference type="PANTHER" id="PTHR22809:SF5">
    <property type="entry name" value="TRNA N(3)-METHYLCYTIDINE METHYLTRANSFERASE METTL6"/>
    <property type="match status" value="1"/>
</dbReference>
<evidence type="ECO:0000256" key="3">
    <source>
        <dbReference type="ARBA" id="ARBA00022679"/>
    </source>
</evidence>
<evidence type="ECO:0000256" key="2">
    <source>
        <dbReference type="ARBA" id="ARBA00022603"/>
    </source>
</evidence>
<proteinExistence type="inferred from homology"/>
<evidence type="ECO:0000256" key="4">
    <source>
        <dbReference type="SAM" id="MobiDB-lite"/>
    </source>
</evidence>
<dbReference type="EMBL" id="SIDB01000011">
    <property type="protein sequence ID" value="KAI3425917.1"/>
    <property type="molecule type" value="Genomic_DNA"/>
</dbReference>
<dbReference type="Proteomes" id="UP001055712">
    <property type="component" value="Unassembled WGS sequence"/>
</dbReference>
<keyword evidence="3" id="KW-0808">Transferase</keyword>
<evidence type="ECO:0000313" key="5">
    <source>
        <dbReference type="EMBL" id="KAI3425917.1"/>
    </source>
</evidence>
<dbReference type="GO" id="GO:0032259">
    <property type="term" value="P:methylation"/>
    <property type="evidence" value="ECO:0007669"/>
    <property type="project" value="UniProtKB-KW"/>
</dbReference>
<feature type="region of interest" description="Disordered" evidence="4">
    <location>
        <begin position="254"/>
        <end position="298"/>
    </location>
</feature>
<reference evidence="5" key="1">
    <citation type="journal article" date="2019" name="Plant J.">
        <title>Chlorella vulgaris genome assembly and annotation reveals the molecular basis for metabolic acclimation to high light conditions.</title>
        <authorList>
            <person name="Cecchin M."/>
            <person name="Marcolungo L."/>
            <person name="Rossato M."/>
            <person name="Girolomoni L."/>
            <person name="Cosentino E."/>
            <person name="Cuine S."/>
            <person name="Li-Beisson Y."/>
            <person name="Delledonne M."/>
            <person name="Ballottari M."/>
        </authorList>
    </citation>
    <scope>NUCLEOTIDE SEQUENCE</scope>
    <source>
        <strain evidence="5">211/11P</strain>
    </source>
</reference>
<evidence type="ECO:0008006" key="7">
    <source>
        <dbReference type="Google" id="ProtNLM"/>
    </source>
</evidence>
<keyword evidence="2" id="KW-0489">Methyltransferase</keyword>
<dbReference type="GO" id="GO:0008173">
    <property type="term" value="F:RNA methyltransferase activity"/>
    <property type="evidence" value="ECO:0007669"/>
    <property type="project" value="UniProtKB-ARBA"/>
</dbReference>
<dbReference type="InterPro" id="IPR026113">
    <property type="entry name" value="METTL2/6/8-like"/>
</dbReference>
<gene>
    <name evidence="5" type="ORF">D9Q98_007889</name>
</gene>
<comment type="caution">
    <text evidence="5">The sequence shown here is derived from an EMBL/GenBank/DDBJ whole genome shotgun (WGS) entry which is preliminary data.</text>
</comment>
<reference evidence="5" key="2">
    <citation type="submission" date="2020-11" db="EMBL/GenBank/DDBJ databases">
        <authorList>
            <person name="Cecchin M."/>
            <person name="Marcolungo L."/>
            <person name="Rossato M."/>
            <person name="Girolomoni L."/>
            <person name="Cosentino E."/>
            <person name="Cuine S."/>
            <person name="Li-Beisson Y."/>
            <person name="Delledonne M."/>
            <person name="Ballottari M."/>
        </authorList>
    </citation>
    <scope>NUCLEOTIDE SEQUENCE</scope>
    <source>
        <strain evidence="5">211/11P</strain>
        <tissue evidence="5">Whole cell</tissue>
    </source>
</reference>
<keyword evidence="6" id="KW-1185">Reference proteome</keyword>
<dbReference type="PANTHER" id="PTHR22809">
    <property type="entry name" value="METHYLTRANSFERASE-RELATED"/>
    <property type="match status" value="1"/>
</dbReference>
<comment type="similarity">
    <text evidence="1">Belongs to the methyltransferase superfamily. METL family.</text>
</comment>
<protein>
    <recommendedName>
        <fullName evidence="7">Methyltransferase type 12 domain-containing protein</fullName>
    </recommendedName>
</protein>
<organism evidence="5 6">
    <name type="scientific">Chlorella vulgaris</name>
    <name type="common">Green alga</name>
    <dbReference type="NCBI Taxonomy" id="3077"/>
    <lineage>
        <taxon>Eukaryota</taxon>
        <taxon>Viridiplantae</taxon>
        <taxon>Chlorophyta</taxon>
        <taxon>core chlorophytes</taxon>
        <taxon>Trebouxiophyceae</taxon>
        <taxon>Chlorellales</taxon>
        <taxon>Chlorellaceae</taxon>
        <taxon>Chlorella clade</taxon>
        <taxon>Chlorella</taxon>
    </lineage>
</organism>